<feature type="compositionally biased region" description="Polar residues" evidence="1">
    <location>
        <begin position="21"/>
        <end position="73"/>
    </location>
</feature>
<gene>
    <name evidence="2" type="ORF">C2G38_2062317</name>
</gene>
<organism evidence="2 3">
    <name type="scientific">Gigaspora rosea</name>
    <dbReference type="NCBI Taxonomy" id="44941"/>
    <lineage>
        <taxon>Eukaryota</taxon>
        <taxon>Fungi</taxon>
        <taxon>Fungi incertae sedis</taxon>
        <taxon>Mucoromycota</taxon>
        <taxon>Glomeromycotina</taxon>
        <taxon>Glomeromycetes</taxon>
        <taxon>Diversisporales</taxon>
        <taxon>Gigasporaceae</taxon>
        <taxon>Gigaspora</taxon>
    </lineage>
</organism>
<feature type="region of interest" description="Disordered" evidence="1">
    <location>
        <begin position="1"/>
        <end position="73"/>
    </location>
</feature>
<accession>A0A397W7N0</accession>
<sequence>MSDLFIPRSSTPRSKTLPALPTTSGPFMPRNSMTATPISETSSSRTHLPSSLKSTIATNTPDSETSDSIMPYI</sequence>
<protein>
    <submittedName>
        <fullName evidence="2">Uncharacterized protein</fullName>
    </submittedName>
</protein>
<dbReference type="EMBL" id="QKWP01000102">
    <property type="protein sequence ID" value="RIB27336.1"/>
    <property type="molecule type" value="Genomic_DNA"/>
</dbReference>
<evidence type="ECO:0000313" key="2">
    <source>
        <dbReference type="EMBL" id="RIB27336.1"/>
    </source>
</evidence>
<proteinExistence type="predicted"/>
<name>A0A397W7N0_9GLOM</name>
<dbReference type="Proteomes" id="UP000266673">
    <property type="component" value="Unassembled WGS sequence"/>
</dbReference>
<comment type="caution">
    <text evidence="2">The sequence shown here is derived from an EMBL/GenBank/DDBJ whole genome shotgun (WGS) entry which is preliminary data.</text>
</comment>
<reference evidence="2 3" key="1">
    <citation type="submission" date="2018-06" db="EMBL/GenBank/DDBJ databases">
        <title>Comparative genomics reveals the genomic features of Rhizophagus irregularis, R. cerebriforme, R. diaphanum and Gigaspora rosea, and their symbiotic lifestyle signature.</title>
        <authorList>
            <person name="Morin E."/>
            <person name="San Clemente H."/>
            <person name="Chen E.C.H."/>
            <person name="De La Providencia I."/>
            <person name="Hainaut M."/>
            <person name="Kuo A."/>
            <person name="Kohler A."/>
            <person name="Murat C."/>
            <person name="Tang N."/>
            <person name="Roy S."/>
            <person name="Loubradou J."/>
            <person name="Henrissat B."/>
            <person name="Grigoriev I.V."/>
            <person name="Corradi N."/>
            <person name="Roux C."/>
            <person name="Martin F.M."/>
        </authorList>
    </citation>
    <scope>NUCLEOTIDE SEQUENCE [LARGE SCALE GENOMIC DNA]</scope>
    <source>
        <strain evidence="2 3">DAOM 194757</strain>
    </source>
</reference>
<dbReference type="AlphaFoldDB" id="A0A397W7N0"/>
<evidence type="ECO:0000256" key="1">
    <source>
        <dbReference type="SAM" id="MobiDB-lite"/>
    </source>
</evidence>
<evidence type="ECO:0000313" key="3">
    <source>
        <dbReference type="Proteomes" id="UP000266673"/>
    </source>
</evidence>
<keyword evidence="3" id="KW-1185">Reference proteome</keyword>